<evidence type="ECO:0000256" key="1">
    <source>
        <dbReference type="SAM" id="SignalP"/>
    </source>
</evidence>
<dbReference type="EMBL" id="BJUT01000045">
    <property type="protein sequence ID" value="GEK77809.1"/>
    <property type="molecule type" value="Genomic_DNA"/>
</dbReference>
<organism evidence="2 3">
    <name type="scientific">Pseudoalteromonas atlantica</name>
    <name type="common">Alteromonas atlantica</name>
    <dbReference type="NCBI Taxonomy" id="288"/>
    <lineage>
        <taxon>Bacteria</taxon>
        <taxon>Pseudomonadati</taxon>
        <taxon>Pseudomonadota</taxon>
        <taxon>Gammaproteobacteria</taxon>
        <taxon>Alteromonadales</taxon>
        <taxon>Pseudoalteromonadaceae</taxon>
        <taxon>Pseudoalteromonas</taxon>
    </lineage>
</organism>
<dbReference type="PROSITE" id="PS51257">
    <property type="entry name" value="PROKAR_LIPOPROTEIN"/>
    <property type="match status" value="1"/>
</dbReference>
<name>A0ABQ0UL76_PSEAF</name>
<comment type="caution">
    <text evidence="2">The sequence shown here is derived from an EMBL/GenBank/DDBJ whole genome shotgun (WGS) entry which is preliminary data.</text>
</comment>
<reference evidence="2 3" key="1">
    <citation type="submission" date="2019-07" db="EMBL/GenBank/DDBJ databases">
        <title>Whole genome shotgun sequence of Pseudoalteromonas atlantica NBRC 103033.</title>
        <authorList>
            <person name="Hosoyama A."/>
            <person name="Uohara A."/>
            <person name="Ohji S."/>
            <person name="Ichikawa N."/>
        </authorList>
    </citation>
    <scope>NUCLEOTIDE SEQUENCE [LARGE SCALE GENOMIC DNA]</scope>
    <source>
        <strain evidence="2 3">NBRC 103033</strain>
    </source>
</reference>
<evidence type="ECO:0000313" key="3">
    <source>
        <dbReference type="Proteomes" id="UP000321189"/>
    </source>
</evidence>
<keyword evidence="1" id="KW-0732">Signal</keyword>
<evidence type="ECO:0000313" key="2">
    <source>
        <dbReference type="EMBL" id="GEK77809.1"/>
    </source>
</evidence>
<keyword evidence="3" id="KW-1185">Reference proteome</keyword>
<sequence length="133" mass="14878">MNYKMKHKSLIALLTPLLFTLGCTSSPPVIKASVALIDKPIESNKVDALPSELDKAVQGRPQGYVSIYNGTMMLLGKKYTSALGTQCRIIYLSDENNKVKKERRTVCKNEKTQQWSMTPQVIENKNNQISFGV</sequence>
<accession>A0ABQ0UL76</accession>
<gene>
    <name evidence="2" type="ORF">PAT01_31130</name>
</gene>
<protein>
    <recommendedName>
        <fullName evidence="4">Lipoprotein</fullName>
    </recommendedName>
</protein>
<evidence type="ECO:0008006" key="4">
    <source>
        <dbReference type="Google" id="ProtNLM"/>
    </source>
</evidence>
<dbReference type="Proteomes" id="UP000321189">
    <property type="component" value="Unassembled WGS sequence"/>
</dbReference>
<feature type="chain" id="PRO_5045123113" description="Lipoprotein" evidence="1">
    <location>
        <begin position="26"/>
        <end position="133"/>
    </location>
</feature>
<feature type="signal peptide" evidence="1">
    <location>
        <begin position="1"/>
        <end position="25"/>
    </location>
</feature>
<proteinExistence type="predicted"/>